<evidence type="ECO:0000256" key="2">
    <source>
        <dbReference type="ARBA" id="ARBA00022448"/>
    </source>
</evidence>
<dbReference type="InterPro" id="IPR022813">
    <property type="entry name" value="SecD/SecF_arch_bac"/>
</dbReference>
<dbReference type="InterPro" id="IPR048634">
    <property type="entry name" value="SecD_SecF_C"/>
</dbReference>
<evidence type="ECO:0000256" key="4">
    <source>
        <dbReference type="ARBA" id="ARBA00022692"/>
    </source>
</evidence>
<reference evidence="12 13" key="1">
    <citation type="submission" date="2020-07" db="EMBL/GenBank/DDBJ databases">
        <title>Sequencing the genomes of 1000 actinobacteria strains.</title>
        <authorList>
            <person name="Klenk H.-P."/>
        </authorList>
    </citation>
    <scope>NUCLEOTIDE SEQUENCE [LARGE SCALE GENOMIC DNA]</scope>
    <source>
        <strain evidence="12 13">DSM 29531</strain>
    </source>
</reference>
<comment type="caution">
    <text evidence="12">The sequence shown here is derived from an EMBL/GenBank/DDBJ whole genome shotgun (WGS) entry which is preliminary data.</text>
</comment>
<dbReference type="Proteomes" id="UP000571817">
    <property type="component" value="Unassembled WGS sequence"/>
</dbReference>
<gene>
    <name evidence="9" type="primary">secD</name>
    <name evidence="12" type="ORF">HNR15_001507</name>
</gene>
<accession>A0A853DHM9</accession>
<dbReference type="AlphaFoldDB" id="A0A853DHM9"/>
<keyword evidence="4 9" id="KW-0812">Transmembrane</keyword>
<feature type="compositionally biased region" description="Low complexity" evidence="10">
    <location>
        <begin position="195"/>
        <end position="233"/>
    </location>
</feature>
<evidence type="ECO:0000256" key="9">
    <source>
        <dbReference type="HAMAP-Rule" id="MF_01463"/>
    </source>
</evidence>
<feature type="compositionally biased region" description="Low complexity" evidence="10">
    <location>
        <begin position="137"/>
        <end position="185"/>
    </location>
</feature>
<dbReference type="Pfam" id="PF21760">
    <property type="entry name" value="SecD_1st"/>
    <property type="match status" value="1"/>
</dbReference>
<dbReference type="InterPro" id="IPR005791">
    <property type="entry name" value="SecD"/>
</dbReference>
<feature type="compositionally biased region" description="Polar residues" evidence="10">
    <location>
        <begin position="240"/>
        <end position="259"/>
    </location>
</feature>
<comment type="subunit">
    <text evidence="9">Forms a complex with SecF. Part of the essential Sec protein translocation apparatus which comprises SecA, SecYEG and auxiliary proteins SecDF. Other proteins may also be involved.</text>
</comment>
<dbReference type="PANTHER" id="PTHR30081">
    <property type="entry name" value="PROTEIN-EXPORT MEMBRANE PROTEIN SEC"/>
    <property type="match status" value="1"/>
</dbReference>
<dbReference type="InterPro" id="IPR055344">
    <property type="entry name" value="SecD_SecF_C_bact"/>
</dbReference>
<dbReference type="Gene3D" id="3.30.70.3220">
    <property type="match status" value="1"/>
</dbReference>
<evidence type="ECO:0000256" key="3">
    <source>
        <dbReference type="ARBA" id="ARBA00022475"/>
    </source>
</evidence>
<evidence type="ECO:0000256" key="1">
    <source>
        <dbReference type="ARBA" id="ARBA00004651"/>
    </source>
</evidence>
<evidence type="ECO:0000259" key="11">
    <source>
        <dbReference type="PROSITE" id="PS50156"/>
    </source>
</evidence>
<dbReference type="SUPFAM" id="SSF82866">
    <property type="entry name" value="Multidrug efflux transporter AcrB transmembrane domain"/>
    <property type="match status" value="1"/>
</dbReference>
<sequence>MATRTRRTTPGGRPVRTLVLLAALVIALFAAIGASAALGNPAGQWSPKLGLDLEGGRQIVLQPSVGKGQTVTTGQVDQAVDIIRERVNGNGVSEAQVSRLGAKNIQVSLPGNPSQETLNSLAQSSQLFFRAVINSTQDTPPTFTLPTPYTAPTTKGSTTPKSSTSPSGTATPSGTSSSSSSSSTANDVLPQAFRAATTTPTPSTSSTPAASSTSPSATASSTPQASASSTTPARNLPTPYDSSGNVTTNGLGASDTGWESRTVSNDWITSGLATKGETYSQLLTAYSCSNNDSRLGPTAAQWQQVARQIPASQPTVGCDTGRAISGAQAPATKYLMGPSEVTGSQITDASFGQATTQQGVTTGQYEVNLTFNSKGSSEFAKVTGRLNGLQAPRNQFGIVVDGLVISAPSNTNGAITGGKAQITGNFTENSAKTLANQLKFGALPFSFNELTSSQVSPQLGSQQLRDGIIAGIIGLILVVLYSLAQYRLLGLVTIASLVTSAVITYGAVTLLGYTSNLRLTMAGVTGLIVAIGITADSFIVYFERVRDEVRSGRPLRAAVQTGWSRARRTVLVSDAVNFLAAAVLYILSEDNVKAFAFTLGLTTLIDILVVFLFTHPVLTLLSRTSFFGNGHKWSGFDPERLGARGVTYAGRGRVTIAERKAAAAAGKQA</sequence>
<evidence type="ECO:0000256" key="7">
    <source>
        <dbReference type="ARBA" id="ARBA00023010"/>
    </source>
</evidence>
<feature type="transmembrane region" description="Helical" evidence="9">
    <location>
        <begin position="467"/>
        <end position="484"/>
    </location>
</feature>
<dbReference type="GO" id="GO:0005886">
    <property type="term" value="C:plasma membrane"/>
    <property type="evidence" value="ECO:0007669"/>
    <property type="project" value="UniProtKB-SubCell"/>
</dbReference>
<dbReference type="GO" id="GO:0015450">
    <property type="term" value="F:protein-transporting ATPase activity"/>
    <property type="evidence" value="ECO:0007669"/>
    <property type="project" value="InterPro"/>
</dbReference>
<keyword evidence="5 9" id="KW-0653">Protein transport</keyword>
<feature type="transmembrane region" description="Helical" evidence="9">
    <location>
        <begin position="491"/>
        <end position="513"/>
    </location>
</feature>
<evidence type="ECO:0000313" key="13">
    <source>
        <dbReference type="Proteomes" id="UP000571817"/>
    </source>
</evidence>
<comment type="subcellular location">
    <subcellularLocation>
        <location evidence="1 9">Cell membrane</location>
        <topology evidence="1 9">Multi-pass membrane protein</topology>
    </subcellularLocation>
</comment>
<feature type="transmembrane region" description="Helical" evidence="9">
    <location>
        <begin position="519"/>
        <end position="542"/>
    </location>
</feature>
<feature type="region of interest" description="Disordered" evidence="10">
    <location>
        <begin position="137"/>
        <end position="259"/>
    </location>
</feature>
<dbReference type="InterPro" id="IPR000731">
    <property type="entry name" value="SSD"/>
</dbReference>
<evidence type="ECO:0000256" key="8">
    <source>
        <dbReference type="ARBA" id="ARBA00023136"/>
    </source>
</evidence>
<dbReference type="Gene3D" id="3.30.1360.200">
    <property type="match status" value="1"/>
</dbReference>
<keyword evidence="3 9" id="KW-1003">Cell membrane</keyword>
<keyword evidence="7 9" id="KW-0811">Translocation</keyword>
<comment type="function">
    <text evidence="9">Part of the Sec protein translocase complex. Interacts with the SecYEG preprotein conducting channel. SecDF uses the proton motive force (PMF) to complete protein translocation after the ATP-dependent function of SecA.</text>
</comment>
<evidence type="ECO:0000256" key="5">
    <source>
        <dbReference type="ARBA" id="ARBA00022927"/>
    </source>
</evidence>
<keyword evidence="8 9" id="KW-0472">Membrane</keyword>
<evidence type="ECO:0000256" key="10">
    <source>
        <dbReference type="SAM" id="MobiDB-lite"/>
    </source>
</evidence>
<dbReference type="InterPro" id="IPR054384">
    <property type="entry name" value="SecDF_P1_head"/>
</dbReference>
<dbReference type="InterPro" id="IPR048631">
    <property type="entry name" value="SecD_1st"/>
</dbReference>
<keyword evidence="13" id="KW-1185">Reference proteome</keyword>
<dbReference type="NCBIfam" id="TIGR00916">
    <property type="entry name" value="2A0604s01"/>
    <property type="match status" value="1"/>
</dbReference>
<dbReference type="PANTHER" id="PTHR30081:SF1">
    <property type="entry name" value="PROTEIN TRANSLOCASE SUBUNIT SECD"/>
    <property type="match status" value="1"/>
</dbReference>
<dbReference type="EMBL" id="JACCFW010000001">
    <property type="protein sequence ID" value="NYJ74544.1"/>
    <property type="molecule type" value="Genomic_DNA"/>
</dbReference>
<dbReference type="GO" id="GO:0043952">
    <property type="term" value="P:protein transport by the Sec complex"/>
    <property type="evidence" value="ECO:0007669"/>
    <property type="project" value="UniProtKB-UniRule"/>
</dbReference>
<comment type="caution">
    <text evidence="9">Lacks conserved residue(s) required for the propagation of feature annotation.</text>
</comment>
<dbReference type="GO" id="GO:0006605">
    <property type="term" value="P:protein targeting"/>
    <property type="evidence" value="ECO:0007669"/>
    <property type="project" value="UniProtKB-UniRule"/>
</dbReference>
<dbReference type="PROSITE" id="PS50156">
    <property type="entry name" value="SSD"/>
    <property type="match status" value="1"/>
</dbReference>
<dbReference type="Pfam" id="PF22599">
    <property type="entry name" value="SecDF_P1_head"/>
    <property type="match status" value="1"/>
</dbReference>
<dbReference type="Pfam" id="PF02355">
    <property type="entry name" value="SecD_SecF_C"/>
    <property type="match status" value="1"/>
</dbReference>
<dbReference type="HAMAP" id="MF_01463_B">
    <property type="entry name" value="SecD_B"/>
    <property type="match status" value="1"/>
</dbReference>
<dbReference type="GO" id="GO:0065002">
    <property type="term" value="P:intracellular protein transmembrane transport"/>
    <property type="evidence" value="ECO:0007669"/>
    <property type="project" value="UniProtKB-UniRule"/>
</dbReference>
<keyword evidence="2 9" id="KW-0813">Transport</keyword>
<dbReference type="NCBIfam" id="TIGR01129">
    <property type="entry name" value="secD"/>
    <property type="match status" value="1"/>
</dbReference>
<proteinExistence type="inferred from homology"/>
<organism evidence="12 13">
    <name type="scientific">Allobranchiibius huperziae</name>
    <dbReference type="NCBI Taxonomy" id="1874116"/>
    <lineage>
        <taxon>Bacteria</taxon>
        <taxon>Bacillati</taxon>
        <taxon>Actinomycetota</taxon>
        <taxon>Actinomycetes</taxon>
        <taxon>Micrococcales</taxon>
        <taxon>Dermacoccaceae</taxon>
        <taxon>Allobranchiibius</taxon>
    </lineage>
</organism>
<feature type="transmembrane region" description="Helical" evidence="9">
    <location>
        <begin position="594"/>
        <end position="613"/>
    </location>
</feature>
<feature type="domain" description="SSD" evidence="11">
    <location>
        <begin position="489"/>
        <end position="620"/>
    </location>
</feature>
<feature type="transmembrane region" description="Helical" evidence="9">
    <location>
        <begin position="570"/>
        <end position="588"/>
    </location>
</feature>
<evidence type="ECO:0000256" key="6">
    <source>
        <dbReference type="ARBA" id="ARBA00022989"/>
    </source>
</evidence>
<evidence type="ECO:0000313" key="12">
    <source>
        <dbReference type="EMBL" id="NYJ74544.1"/>
    </source>
</evidence>
<keyword evidence="6 9" id="KW-1133">Transmembrane helix</keyword>
<dbReference type="Gene3D" id="1.20.1640.10">
    <property type="entry name" value="Multidrug efflux transporter AcrB transmembrane domain"/>
    <property type="match status" value="1"/>
</dbReference>
<dbReference type="RefSeq" id="WP_343048463.1">
    <property type="nucleotide sequence ID" value="NZ_JACCFW010000001.1"/>
</dbReference>
<name>A0A853DHM9_9MICO</name>
<comment type="similarity">
    <text evidence="9">Belongs to the SecD/SecF family. SecD subfamily.</text>
</comment>
<protein>
    <recommendedName>
        <fullName evidence="9">Protein translocase subunit SecD</fullName>
    </recommendedName>
</protein>